<name>A0A1Y0IQ09_9BACL</name>
<dbReference type="Proteomes" id="UP000195437">
    <property type="component" value="Chromosome"/>
</dbReference>
<evidence type="ECO:0008006" key="4">
    <source>
        <dbReference type="Google" id="ProtNLM"/>
    </source>
</evidence>
<gene>
    <name evidence="2" type="ORF">CBW65_10935</name>
</gene>
<evidence type="ECO:0000313" key="2">
    <source>
        <dbReference type="EMBL" id="ARU61463.1"/>
    </source>
</evidence>
<dbReference type="EMBL" id="CP021434">
    <property type="protein sequence ID" value="ARU61463.1"/>
    <property type="molecule type" value="Genomic_DNA"/>
</dbReference>
<organism evidence="2 3">
    <name type="scientific">Tumebacillus avium</name>
    <dbReference type="NCBI Taxonomy" id="1903704"/>
    <lineage>
        <taxon>Bacteria</taxon>
        <taxon>Bacillati</taxon>
        <taxon>Bacillota</taxon>
        <taxon>Bacilli</taxon>
        <taxon>Bacillales</taxon>
        <taxon>Alicyclobacillaceae</taxon>
        <taxon>Tumebacillus</taxon>
    </lineage>
</organism>
<dbReference type="OrthoDB" id="2380754at2"/>
<evidence type="ECO:0000256" key="1">
    <source>
        <dbReference type="SAM" id="SignalP"/>
    </source>
</evidence>
<keyword evidence="1" id="KW-0732">Signal</keyword>
<dbReference type="RefSeq" id="WP_087456843.1">
    <property type="nucleotide sequence ID" value="NZ_CP021434.1"/>
</dbReference>
<reference evidence="3" key="1">
    <citation type="submission" date="2017-05" db="EMBL/GenBank/DDBJ databases">
        <authorList>
            <person name="Sung H."/>
        </authorList>
    </citation>
    <scope>NUCLEOTIDE SEQUENCE [LARGE SCALE GENOMIC DNA]</scope>
    <source>
        <strain evidence="3">AR23208</strain>
    </source>
</reference>
<feature type="signal peptide" evidence="1">
    <location>
        <begin position="1"/>
        <end position="25"/>
    </location>
</feature>
<dbReference type="InterPro" id="IPR011990">
    <property type="entry name" value="TPR-like_helical_dom_sf"/>
</dbReference>
<dbReference type="SUPFAM" id="SSF48452">
    <property type="entry name" value="TPR-like"/>
    <property type="match status" value="1"/>
</dbReference>
<feature type="chain" id="PRO_5012349754" description="Tetratricopeptide repeat protein" evidence="1">
    <location>
        <begin position="26"/>
        <end position="285"/>
    </location>
</feature>
<dbReference type="Gene3D" id="1.25.40.10">
    <property type="entry name" value="Tetratricopeptide repeat domain"/>
    <property type="match status" value="1"/>
</dbReference>
<evidence type="ECO:0000313" key="3">
    <source>
        <dbReference type="Proteomes" id="UP000195437"/>
    </source>
</evidence>
<protein>
    <recommendedName>
        <fullName evidence="4">Tetratricopeptide repeat protein</fullName>
    </recommendedName>
</protein>
<accession>A0A1Y0IQ09</accession>
<proteinExistence type="predicted"/>
<keyword evidence="3" id="KW-1185">Reference proteome</keyword>
<dbReference type="KEGG" id="tum:CBW65_10935"/>
<sequence length="285" mass="31508">MKKPIIAGLIAATLTAALLASSAHASSPETPQLQPGVWDYMQNHRLADLPDPNEPLELVQAYGNTPAGSDKVEFYRALVKKYPDSRHAYQGLANSLQWQLQEGGHGDAQQLNADIFHAYLAASKIAAGFGKTMYIDGVRQYGQASGLTQQAKEWFDQLLATDASNWQVNMNYAELSKALNSPKAEVFYRKAMQSRPEGNLDAHVGLAEYLLDKGRYEAAFAVRLLPDEDSEYLQFLHGYALEKLGRGFAAVSYYYGTQEFSSVFPFPTRYAIKGSPYQSGITFAD</sequence>
<dbReference type="AlphaFoldDB" id="A0A1Y0IQ09"/>